<dbReference type="EMBL" id="JPGG01000015">
    <property type="protein sequence ID" value="KGC16558.1"/>
    <property type="molecule type" value="Genomic_DNA"/>
</dbReference>
<dbReference type="Proteomes" id="UP000029590">
    <property type="component" value="Unassembled WGS sequence"/>
</dbReference>
<keyword evidence="1" id="KW-0472">Membrane</keyword>
<gene>
    <name evidence="2" type="ORF">DM48_5069</name>
</gene>
<feature type="transmembrane region" description="Helical" evidence="1">
    <location>
        <begin position="65"/>
        <end position="85"/>
    </location>
</feature>
<proteinExistence type="predicted"/>
<name>A0AAW3F5N9_BURGA</name>
<keyword evidence="1" id="KW-1133">Transmembrane helix</keyword>
<comment type="caution">
    <text evidence="2">The sequence shown here is derived from an EMBL/GenBank/DDBJ whole genome shotgun (WGS) entry which is preliminary data.</text>
</comment>
<protein>
    <recommendedName>
        <fullName evidence="4">SMODS and SLOG-associating 2TM effector domain-containing protein</fullName>
    </recommendedName>
</protein>
<evidence type="ECO:0008006" key="4">
    <source>
        <dbReference type="Google" id="ProtNLM"/>
    </source>
</evidence>
<sequence>MNEVIDDGPSDGAWTRRHDVLYHTEMSALYHQKRERFFELWDKLTKAFSLIGGSAALYKASDPSVVAVIAVAITTGSALSLVFGFSERARRHSELSREFKNLIADIFKIGPFQFTEENINQWNEARYRIDAKEPPALGLLVQICQNEMAVSQNQSHNIVPIKFGMRLIAHFIDWPVPSQIKTEPTRVCLLGKFWRWAFKGEIKDDKS</sequence>
<keyword evidence="1" id="KW-0812">Transmembrane</keyword>
<dbReference type="RefSeq" id="WP_126242625.1">
    <property type="nucleotide sequence ID" value="NZ_CADEQC010000002.1"/>
</dbReference>
<reference evidence="2 3" key="1">
    <citation type="submission" date="2014-04" db="EMBL/GenBank/DDBJ databases">
        <authorList>
            <person name="Bishop-Lilly K.A."/>
            <person name="Broomall S.M."/>
            <person name="Chain P.S."/>
            <person name="Chertkov O."/>
            <person name="Coyne S.R."/>
            <person name="Daligault H.E."/>
            <person name="Davenport K.W."/>
            <person name="Erkkila T."/>
            <person name="Frey K.G."/>
            <person name="Gibbons H.S."/>
            <person name="Gu W."/>
            <person name="Jaissle J."/>
            <person name="Johnson S.L."/>
            <person name="Koroleva G.I."/>
            <person name="Ladner J.T."/>
            <person name="Lo C.-C."/>
            <person name="Minogue T.D."/>
            <person name="Munk C."/>
            <person name="Palacios G.F."/>
            <person name="Redden C.L."/>
            <person name="Rosenzweig C.N."/>
            <person name="Scholz M.B."/>
            <person name="Teshima H."/>
            <person name="Xu Y."/>
        </authorList>
    </citation>
    <scope>NUCLEOTIDE SEQUENCE [LARGE SCALE GENOMIC DNA]</scope>
    <source>
        <strain evidence="3">gladioli</strain>
    </source>
</reference>
<evidence type="ECO:0000313" key="2">
    <source>
        <dbReference type="EMBL" id="KGC16558.1"/>
    </source>
</evidence>
<organism evidence="2 3">
    <name type="scientific">Burkholderia gladioli</name>
    <name type="common">Pseudomonas marginata</name>
    <name type="synonym">Phytomonas marginata</name>
    <dbReference type="NCBI Taxonomy" id="28095"/>
    <lineage>
        <taxon>Bacteria</taxon>
        <taxon>Pseudomonadati</taxon>
        <taxon>Pseudomonadota</taxon>
        <taxon>Betaproteobacteria</taxon>
        <taxon>Burkholderiales</taxon>
        <taxon>Burkholderiaceae</taxon>
        <taxon>Burkholderia</taxon>
    </lineage>
</organism>
<dbReference type="AlphaFoldDB" id="A0AAW3F5N9"/>
<evidence type="ECO:0000313" key="3">
    <source>
        <dbReference type="Proteomes" id="UP000029590"/>
    </source>
</evidence>
<dbReference type="KEGG" id="bgo:BM43_575"/>
<evidence type="ECO:0000256" key="1">
    <source>
        <dbReference type="SAM" id="Phobius"/>
    </source>
</evidence>
<accession>A0AAW3F5N9</accession>